<dbReference type="EMBL" id="LR743588">
    <property type="protein sequence ID" value="CAA2614791.1"/>
    <property type="molecule type" value="Genomic_DNA"/>
</dbReference>
<evidence type="ECO:0000256" key="1">
    <source>
        <dbReference type="ARBA" id="ARBA00023117"/>
    </source>
</evidence>
<keyword evidence="6" id="KW-1185">Reference proteome</keyword>
<protein>
    <recommendedName>
        <fullName evidence="4">Bromo domain-containing protein</fullName>
    </recommendedName>
</protein>
<dbReference type="InterPro" id="IPR036427">
    <property type="entry name" value="Bromodomain-like_sf"/>
</dbReference>
<reference evidence="5 6" key="1">
    <citation type="submission" date="2019-12" db="EMBL/GenBank/DDBJ databases">
        <authorList>
            <person name="Scholz U."/>
            <person name="Mascher M."/>
            <person name="Fiebig A."/>
        </authorList>
    </citation>
    <scope>NUCLEOTIDE SEQUENCE</scope>
</reference>
<dbReference type="AlphaFoldDB" id="A0A7I8ICJ9"/>
<dbReference type="CDD" id="cd04369">
    <property type="entry name" value="Bromodomain"/>
    <property type="match status" value="1"/>
</dbReference>
<feature type="region of interest" description="Disordered" evidence="3">
    <location>
        <begin position="1"/>
        <end position="54"/>
    </location>
</feature>
<sequence length="610" mass="65577">MVMTAEGLNRNRRSARLQELEERKRVEEANRAAAAAAAAPEDGQPSSTVRRRGRKRKHVFDVTVNVVNQELRTFPWQSGLLNAGRPITDLNGTPLPCKKALESVLDVLQMMDFEGDLAMPGNLQDRGIEDNLRDPQDLGTVRAKLHERFYATLEQFEKDVYSVTSGAKLPNPPESAIHKLATEIEKKAEYIFNAIRTQPGFELRILNWARDNEINGRNGGLGGRLNLYRHFLINRVGREISYEQSVKNFLQDAGSMAEGIARRKIEEQRAAIEEKGNRENQLPPATSAPWNPPPVTAAEVNYPAPHLSNTYSELNTAALGGIPPHGQKGETRLSLVPVYDSTGIGRLLAFSLQEPSSIRVSTDKFSSPLFIPPSSSPSVLSLTFPVSAGFPGSSFCIPTSAGFLGSPLSTPTSAGFMSSPLSIPTSAGLVSSTESIAAYASLLSPPPSVPPSASLASHSHFNPVSTGSSFPAPGNQFYSSSANATTPRRADLGVLQEAPVHLCRNLSIATHPAATAFRAQGRRKPAITQARSEPKAVEPSQSAINLKLLLSRLGENPWGVNGISSLRPSTSAANSSNPGITTRALTSGPAAELNTLNLLGDRQPDINLNL</sequence>
<evidence type="ECO:0000259" key="4">
    <source>
        <dbReference type="PROSITE" id="PS50014"/>
    </source>
</evidence>
<dbReference type="InterPro" id="IPR051831">
    <property type="entry name" value="Bromodomain_contain_prot"/>
</dbReference>
<dbReference type="PANTHER" id="PTHR22881:SF26">
    <property type="entry name" value="BROMODOMAIN CONTAINING PROTEIN, EXPRESSED"/>
    <property type="match status" value="1"/>
</dbReference>
<name>A0A7I8ICJ9_SPIIN</name>
<keyword evidence="1 2" id="KW-0103">Bromodomain</keyword>
<feature type="compositionally biased region" description="Basic and acidic residues" evidence="3">
    <location>
        <begin position="16"/>
        <end position="30"/>
    </location>
</feature>
<evidence type="ECO:0000313" key="5">
    <source>
        <dbReference type="EMBL" id="CAA2614791.1"/>
    </source>
</evidence>
<dbReference type="Pfam" id="PF00439">
    <property type="entry name" value="Bromodomain"/>
    <property type="match status" value="1"/>
</dbReference>
<evidence type="ECO:0000313" key="6">
    <source>
        <dbReference type="Proteomes" id="UP001189122"/>
    </source>
</evidence>
<dbReference type="PROSITE" id="PS50014">
    <property type="entry name" value="BROMODOMAIN_2"/>
    <property type="match status" value="1"/>
</dbReference>
<dbReference type="Proteomes" id="UP001189122">
    <property type="component" value="Unassembled WGS sequence"/>
</dbReference>
<dbReference type="EMBL" id="CACRZD030000001">
    <property type="protein sequence ID" value="CAA6654571.1"/>
    <property type="molecule type" value="Genomic_DNA"/>
</dbReference>
<gene>
    <name evidence="5" type="ORF">SI7747_01001161</name>
</gene>
<proteinExistence type="predicted"/>
<feature type="domain" description="Bromo" evidence="4">
    <location>
        <begin position="132"/>
        <end position="178"/>
    </location>
</feature>
<dbReference type="Gene3D" id="1.20.920.10">
    <property type="entry name" value="Bromodomain-like"/>
    <property type="match status" value="1"/>
</dbReference>
<evidence type="ECO:0000256" key="2">
    <source>
        <dbReference type="PROSITE-ProRule" id="PRU00035"/>
    </source>
</evidence>
<dbReference type="InterPro" id="IPR001487">
    <property type="entry name" value="Bromodomain"/>
</dbReference>
<organism evidence="5">
    <name type="scientific">Spirodela intermedia</name>
    <name type="common">Intermediate duckweed</name>
    <dbReference type="NCBI Taxonomy" id="51605"/>
    <lineage>
        <taxon>Eukaryota</taxon>
        <taxon>Viridiplantae</taxon>
        <taxon>Streptophyta</taxon>
        <taxon>Embryophyta</taxon>
        <taxon>Tracheophyta</taxon>
        <taxon>Spermatophyta</taxon>
        <taxon>Magnoliopsida</taxon>
        <taxon>Liliopsida</taxon>
        <taxon>Araceae</taxon>
        <taxon>Lemnoideae</taxon>
        <taxon>Spirodela</taxon>
    </lineage>
</organism>
<dbReference type="PANTHER" id="PTHR22881">
    <property type="entry name" value="BROMODOMAIN CONTAINING PROTEIN"/>
    <property type="match status" value="1"/>
</dbReference>
<evidence type="ECO:0000256" key="3">
    <source>
        <dbReference type="SAM" id="MobiDB-lite"/>
    </source>
</evidence>
<accession>A0A7I8ICJ9</accession>
<feature type="region of interest" description="Disordered" evidence="3">
    <location>
        <begin position="274"/>
        <end position="297"/>
    </location>
</feature>
<dbReference type="SMART" id="SM00297">
    <property type="entry name" value="BROMO"/>
    <property type="match status" value="1"/>
</dbReference>
<dbReference type="SUPFAM" id="SSF47370">
    <property type="entry name" value="Bromodomain"/>
    <property type="match status" value="1"/>
</dbReference>